<dbReference type="InterPro" id="IPR007016">
    <property type="entry name" value="O-antigen_ligase-rel_domated"/>
</dbReference>
<evidence type="ECO:0000313" key="10">
    <source>
        <dbReference type="Proteomes" id="UP000218796"/>
    </source>
</evidence>
<dbReference type="Proteomes" id="UP000218796">
    <property type="component" value="Unassembled WGS sequence"/>
</dbReference>
<protein>
    <submittedName>
        <fullName evidence="9">Polymerase</fullName>
    </submittedName>
</protein>
<feature type="transmembrane region" description="Helical" evidence="5">
    <location>
        <begin position="381"/>
        <end position="400"/>
    </location>
</feature>
<dbReference type="RefSeq" id="WP_039185505.1">
    <property type="nucleotide sequence ID" value="NZ_CAUFSP010000005.1"/>
</dbReference>
<dbReference type="InterPro" id="IPR021797">
    <property type="entry name" value="Wzy_C_2"/>
</dbReference>
<feature type="transmembrane region" description="Helical" evidence="5">
    <location>
        <begin position="41"/>
        <end position="60"/>
    </location>
</feature>
<dbReference type="Pfam" id="PF11846">
    <property type="entry name" value="Wzy_C_2"/>
    <property type="match status" value="1"/>
</dbReference>
<feature type="transmembrane region" description="Helical" evidence="5">
    <location>
        <begin position="72"/>
        <end position="91"/>
    </location>
</feature>
<evidence type="ECO:0000259" key="8">
    <source>
        <dbReference type="Pfam" id="PF15864"/>
    </source>
</evidence>
<feature type="transmembrane region" description="Helical" evidence="5">
    <location>
        <begin position="97"/>
        <end position="115"/>
    </location>
</feature>
<feature type="transmembrane region" description="Helical" evidence="5">
    <location>
        <begin position="124"/>
        <end position="147"/>
    </location>
</feature>
<feature type="transmembrane region" description="Helical" evidence="5">
    <location>
        <begin position="9"/>
        <end position="29"/>
    </location>
</feature>
<dbReference type="InterPro" id="IPR051533">
    <property type="entry name" value="WaaL-like"/>
</dbReference>
<evidence type="ECO:0000313" key="9">
    <source>
        <dbReference type="EMBL" id="PAV95983.1"/>
    </source>
</evidence>
<feature type="domain" description="O-antigen ligase-related" evidence="6">
    <location>
        <begin position="207"/>
        <end position="344"/>
    </location>
</feature>
<evidence type="ECO:0000259" key="7">
    <source>
        <dbReference type="Pfam" id="PF11846"/>
    </source>
</evidence>
<feature type="transmembrane region" description="Helical" evidence="5">
    <location>
        <begin position="212"/>
        <end position="237"/>
    </location>
</feature>
<feature type="domain" description="Virulence factor membrane-bound polymerase C-terminal" evidence="7">
    <location>
        <begin position="366"/>
        <end position="542"/>
    </location>
</feature>
<dbReference type="AlphaFoldDB" id="A0A2A2MB95"/>
<evidence type="ECO:0000256" key="2">
    <source>
        <dbReference type="ARBA" id="ARBA00022692"/>
    </source>
</evidence>
<evidence type="ECO:0000256" key="5">
    <source>
        <dbReference type="SAM" id="Phobius"/>
    </source>
</evidence>
<evidence type="ECO:0000259" key="6">
    <source>
        <dbReference type="Pfam" id="PF04932"/>
    </source>
</evidence>
<dbReference type="EMBL" id="NQMS01000005">
    <property type="protein sequence ID" value="PAV95983.1"/>
    <property type="molecule type" value="Genomic_DNA"/>
</dbReference>
<keyword evidence="3 5" id="KW-1133">Transmembrane helix</keyword>
<evidence type="ECO:0000256" key="3">
    <source>
        <dbReference type="ARBA" id="ARBA00022989"/>
    </source>
</evidence>
<dbReference type="Pfam" id="PF04932">
    <property type="entry name" value="Wzy_C"/>
    <property type="match status" value="1"/>
</dbReference>
<keyword evidence="10" id="KW-1185">Reference proteome</keyword>
<dbReference type="InterPro" id="IPR031726">
    <property type="entry name" value="PglL_A"/>
</dbReference>
<evidence type="ECO:0000256" key="1">
    <source>
        <dbReference type="ARBA" id="ARBA00004141"/>
    </source>
</evidence>
<dbReference type="PANTHER" id="PTHR37422">
    <property type="entry name" value="TEICHURONIC ACID BIOSYNTHESIS PROTEIN TUAE"/>
    <property type="match status" value="1"/>
</dbReference>
<feature type="transmembrane region" description="Helical" evidence="5">
    <location>
        <begin position="243"/>
        <end position="265"/>
    </location>
</feature>
<accession>A0A2A2MB95</accession>
<keyword evidence="4 5" id="KW-0472">Membrane</keyword>
<dbReference type="PANTHER" id="PTHR37422:SF21">
    <property type="entry name" value="EXOQ-LIKE PROTEIN"/>
    <property type="match status" value="1"/>
</dbReference>
<dbReference type="GO" id="GO:0016020">
    <property type="term" value="C:membrane"/>
    <property type="evidence" value="ECO:0007669"/>
    <property type="project" value="UniProtKB-SubCell"/>
</dbReference>
<comment type="subcellular location">
    <subcellularLocation>
        <location evidence="1">Membrane</location>
        <topology evidence="1">Multi-pass membrane protein</topology>
    </subcellularLocation>
</comment>
<feature type="transmembrane region" description="Helical" evidence="5">
    <location>
        <begin position="330"/>
        <end position="357"/>
    </location>
</feature>
<keyword evidence="2 5" id="KW-0812">Transmembrane</keyword>
<feature type="transmembrane region" description="Helical" evidence="5">
    <location>
        <begin position="420"/>
        <end position="437"/>
    </location>
</feature>
<feature type="domain" description="Protein glycosylation ligase" evidence="8">
    <location>
        <begin position="164"/>
        <end position="189"/>
    </location>
</feature>
<sequence>MRRISLRAGYYSALVPALFFGGIVMTVYLPNMGGSGLSLPLNILSWIALCCFALLIIQAPKVWQRYRRSASLFWLYAGCVVLVIRALLTPLPWFNDALIVAIGIVAGLSFYRLLLQLPWRRQHLFAILSTLWIASVLQCVIAVIQLFHLKAAAWWEFSPAQLRPYGIFQQVNVLASFIACGIAATLLLLLYRSKTTRWKRVLLHISLTLQGFVLYACQSQIGYLSTALVILACLGLFWPQRFIIFAAIISLVAGGILSFAVHVWLQFPTVVHTDSTHTRLLIWQHSGQLFSMHPLFGWGVGSFESVFLHQFGGQITNVGIRTVSHPHNEILLWLVEGGIFAAVGMLMLLIAIITLWLNGGRLQRAMLLTASPIALHMMTEFPLYQSAPHWILLIVLLRCADRPYSTSTMPMSMRWIRGGMIFFTVFAAGVLIQTLYLQNQLTTVERNGTQYELPSRAVWQTVLQQDRYEYDRQMGELLRFNHVQDINALRNVEQWAADYTLRHPDNNLYAVRIQIATYLNDPIQAEQLTNEARWLFPADPRWTVNRNTEQP</sequence>
<name>A0A2A2MB95_9GAMM</name>
<dbReference type="Pfam" id="PF15864">
    <property type="entry name" value="PglL_A"/>
    <property type="match status" value="1"/>
</dbReference>
<feature type="transmembrane region" description="Helical" evidence="5">
    <location>
        <begin position="167"/>
        <end position="191"/>
    </location>
</feature>
<organism evidence="9 10">
    <name type="scientific">Hafnia paralvei</name>
    <dbReference type="NCBI Taxonomy" id="546367"/>
    <lineage>
        <taxon>Bacteria</taxon>
        <taxon>Pseudomonadati</taxon>
        <taxon>Pseudomonadota</taxon>
        <taxon>Gammaproteobacteria</taxon>
        <taxon>Enterobacterales</taxon>
        <taxon>Hafniaceae</taxon>
        <taxon>Hafnia</taxon>
    </lineage>
</organism>
<gene>
    <name evidence="9" type="ORF">CJD50_13245</name>
</gene>
<reference evidence="9 10" key="1">
    <citation type="submission" date="2017-08" db="EMBL/GenBank/DDBJ databases">
        <title>Draft Genome Sequence of Hafnia alvei CITHA-6 Isolated from Raw Bovine Milk.</title>
        <authorList>
            <person name="Culligan E.P."/>
            <person name="Mcsweeney A."/>
            <person name="O'Doherty C."/>
            <person name="Gleeson E."/>
            <person name="O'Riordan D."/>
            <person name="Sleator R.D."/>
        </authorList>
    </citation>
    <scope>NUCLEOTIDE SEQUENCE [LARGE SCALE GENOMIC DNA]</scope>
    <source>
        <strain evidence="9 10">CITHA-6</strain>
    </source>
</reference>
<comment type="caution">
    <text evidence="9">The sequence shown here is derived from an EMBL/GenBank/DDBJ whole genome shotgun (WGS) entry which is preliminary data.</text>
</comment>
<dbReference type="OrthoDB" id="5596698at2"/>
<proteinExistence type="predicted"/>
<evidence type="ECO:0000256" key="4">
    <source>
        <dbReference type="ARBA" id="ARBA00023136"/>
    </source>
</evidence>